<keyword evidence="1" id="KW-0472">Membrane</keyword>
<protein>
    <submittedName>
        <fullName evidence="2">Uncharacterized protein</fullName>
    </submittedName>
</protein>
<organism evidence="2 3">
    <name type="scientific">Neobacillus niacini</name>
    <dbReference type="NCBI Taxonomy" id="86668"/>
    <lineage>
        <taxon>Bacteria</taxon>
        <taxon>Bacillati</taxon>
        <taxon>Bacillota</taxon>
        <taxon>Bacilli</taxon>
        <taxon>Bacillales</taxon>
        <taxon>Bacillaceae</taxon>
        <taxon>Neobacillus</taxon>
    </lineage>
</organism>
<evidence type="ECO:0000313" key="2">
    <source>
        <dbReference type="EMBL" id="NYE05908.1"/>
    </source>
</evidence>
<evidence type="ECO:0000256" key="1">
    <source>
        <dbReference type="SAM" id="Phobius"/>
    </source>
</evidence>
<reference evidence="3" key="1">
    <citation type="submission" date="2020-07" db="EMBL/GenBank/DDBJ databases">
        <authorList>
            <person name="Partida-Martinez L."/>
            <person name="Huntemann M."/>
            <person name="Clum A."/>
            <person name="Wang J."/>
            <person name="Palaniappan K."/>
            <person name="Ritter S."/>
            <person name="Chen I.-M."/>
            <person name="Stamatis D."/>
            <person name="Reddy T."/>
            <person name="O'Malley R."/>
            <person name="Daum C."/>
            <person name="Shapiro N."/>
            <person name="Ivanova N."/>
            <person name="Kyrpides N."/>
            <person name="Woyke T."/>
        </authorList>
    </citation>
    <scope>NUCLEOTIDE SEQUENCE [LARGE SCALE GENOMIC DNA]</scope>
    <source>
        <strain evidence="3">AT2.8</strain>
    </source>
</reference>
<dbReference type="Proteomes" id="UP000548423">
    <property type="component" value="Unassembled WGS sequence"/>
</dbReference>
<dbReference type="EMBL" id="JACCBX010000005">
    <property type="protein sequence ID" value="NYE05908.1"/>
    <property type="molecule type" value="Genomic_DNA"/>
</dbReference>
<comment type="caution">
    <text evidence="2">The sequence shown here is derived from an EMBL/GenBank/DDBJ whole genome shotgun (WGS) entry which is preliminary data.</text>
</comment>
<name>A0A852TEZ4_9BACI</name>
<accession>A0A852TEZ4</accession>
<dbReference type="AlphaFoldDB" id="A0A852TEZ4"/>
<feature type="transmembrane region" description="Helical" evidence="1">
    <location>
        <begin position="6"/>
        <end position="23"/>
    </location>
</feature>
<sequence length="81" mass="9114">MKKYWIITAVAIMVIGASLLIFLNKDKKDTTTGGQKAEETVHRTNHVYQVGGGVNPTALDDLLKQNNEERELHFNKRGSFL</sequence>
<evidence type="ECO:0000313" key="3">
    <source>
        <dbReference type="Proteomes" id="UP000548423"/>
    </source>
</evidence>
<keyword evidence="1" id="KW-0812">Transmembrane</keyword>
<proteinExistence type="predicted"/>
<keyword evidence="1" id="KW-1133">Transmembrane helix</keyword>
<reference evidence="3" key="2">
    <citation type="submission" date="2020-08" db="EMBL/GenBank/DDBJ databases">
        <title>The Agave Microbiome: Exploring the role of microbial communities in plant adaptations to desert environments.</title>
        <authorList>
            <person name="Partida-Martinez L.P."/>
        </authorList>
    </citation>
    <scope>NUCLEOTIDE SEQUENCE [LARGE SCALE GENOMIC DNA]</scope>
    <source>
        <strain evidence="3">AT2.8</strain>
    </source>
</reference>
<gene>
    <name evidence="2" type="ORF">F4694_002683</name>
</gene>